<accession>A0ABR2QJI2</accession>
<comment type="caution">
    <text evidence="2">The sequence shown here is derived from an EMBL/GenBank/DDBJ whole genome shotgun (WGS) entry which is preliminary data.</text>
</comment>
<proteinExistence type="predicted"/>
<keyword evidence="3" id="KW-1185">Reference proteome</keyword>
<dbReference type="Proteomes" id="UP001396334">
    <property type="component" value="Unassembled WGS sequence"/>
</dbReference>
<dbReference type="InterPro" id="IPR025525">
    <property type="entry name" value="hAT-like_transposase_RNase-H"/>
</dbReference>
<dbReference type="PANTHER" id="PTHR23272">
    <property type="entry name" value="BED FINGER-RELATED"/>
    <property type="match status" value="1"/>
</dbReference>
<name>A0ABR2QJI2_9ROSI</name>
<evidence type="ECO:0000313" key="3">
    <source>
        <dbReference type="Proteomes" id="UP001396334"/>
    </source>
</evidence>
<sequence>MVKDVITRICSVVRYVRSSPSKAKVIARSSMLVKVSCKDWANARVLDVCLKQFYEATRRLSGSLYATANMHFHEILGVLSSLLEWKNSSNPDLRNMGSQMREKFDKYCGELGKTNVMILVAVVLDPGYKLRASNISVDIEQFLEDVQRYEEELEDNGPSGIEEVGNN</sequence>
<dbReference type="Pfam" id="PF14372">
    <property type="entry name" value="hAT-like_RNase-H"/>
    <property type="match status" value="1"/>
</dbReference>
<dbReference type="InterPro" id="IPR012337">
    <property type="entry name" value="RNaseH-like_sf"/>
</dbReference>
<organism evidence="2 3">
    <name type="scientific">Hibiscus sabdariffa</name>
    <name type="common">roselle</name>
    <dbReference type="NCBI Taxonomy" id="183260"/>
    <lineage>
        <taxon>Eukaryota</taxon>
        <taxon>Viridiplantae</taxon>
        <taxon>Streptophyta</taxon>
        <taxon>Embryophyta</taxon>
        <taxon>Tracheophyta</taxon>
        <taxon>Spermatophyta</taxon>
        <taxon>Magnoliopsida</taxon>
        <taxon>eudicotyledons</taxon>
        <taxon>Gunneridae</taxon>
        <taxon>Pentapetalae</taxon>
        <taxon>rosids</taxon>
        <taxon>malvids</taxon>
        <taxon>Malvales</taxon>
        <taxon>Malvaceae</taxon>
        <taxon>Malvoideae</taxon>
        <taxon>Hibiscus</taxon>
    </lineage>
</organism>
<dbReference type="PANTHER" id="PTHR23272:SF187">
    <property type="entry name" value="AC9 TRANSPOSASE-RELATED"/>
    <property type="match status" value="1"/>
</dbReference>
<protein>
    <recommendedName>
        <fullName evidence="1">hAT-like transposase RNase-H fold domain-containing protein</fullName>
    </recommendedName>
</protein>
<dbReference type="SUPFAM" id="SSF53098">
    <property type="entry name" value="Ribonuclease H-like"/>
    <property type="match status" value="1"/>
</dbReference>
<dbReference type="EMBL" id="JBBPBN010000037">
    <property type="protein sequence ID" value="KAK9000810.1"/>
    <property type="molecule type" value="Genomic_DNA"/>
</dbReference>
<evidence type="ECO:0000313" key="2">
    <source>
        <dbReference type="EMBL" id="KAK9000810.1"/>
    </source>
</evidence>
<reference evidence="2 3" key="1">
    <citation type="journal article" date="2024" name="G3 (Bethesda)">
        <title>Genome assembly of Hibiscus sabdariffa L. provides insights into metabolisms of medicinal natural products.</title>
        <authorList>
            <person name="Kim T."/>
        </authorList>
    </citation>
    <scope>NUCLEOTIDE SEQUENCE [LARGE SCALE GENOMIC DNA]</scope>
    <source>
        <strain evidence="2">TK-2024</strain>
        <tissue evidence="2">Old leaves</tissue>
    </source>
</reference>
<feature type="domain" description="hAT-like transposase RNase-H fold" evidence="1">
    <location>
        <begin position="61"/>
        <end position="136"/>
    </location>
</feature>
<gene>
    <name evidence="2" type="ORF">V6N11_081295</name>
</gene>
<evidence type="ECO:0000259" key="1">
    <source>
        <dbReference type="Pfam" id="PF14372"/>
    </source>
</evidence>